<dbReference type="AlphaFoldDB" id="A8M159"/>
<dbReference type="EMBL" id="CP000850">
    <property type="protein sequence ID" value="ABV96529.1"/>
    <property type="molecule type" value="Genomic_DNA"/>
</dbReference>
<evidence type="ECO:0000256" key="1">
    <source>
        <dbReference type="SAM" id="MobiDB-lite"/>
    </source>
</evidence>
<accession>A8M159</accession>
<dbReference type="InterPro" id="IPR027575">
    <property type="entry name" value="LD_lanti_pre"/>
</dbReference>
<evidence type="ECO:0008006" key="3">
    <source>
        <dbReference type="Google" id="ProtNLM"/>
    </source>
</evidence>
<dbReference type="STRING" id="391037.Sare_0601"/>
<dbReference type="HOGENOM" id="CLU_2131736_0_0_11"/>
<proteinExistence type="predicted"/>
<dbReference type="KEGG" id="saq:Sare_0601"/>
<dbReference type="NCBIfam" id="TIGR04363">
    <property type="entry name" value="LD_lanti_pre"/>
    <property type="match status" value="1"/>
</dbReference>
<protein>
    <recommendedName>
        <fullName evidence="3">FxLD family lantipeptide</fullName>
    </recommendedName>
</protein>
<gene>
    <name evidence="2" type="ordered locus">Sare_0601</name>
</gene>
<organism evidence="2">
    <name type="scientific">Salinispora arenicola (strain CNS-205)</name>
    <dbReference type="NCBI Taxonomy" id="391037"/>
    <lineage>
        <taxon>Bacteria</taxon>
        <taxon>Bacillati</taxon>
        <taxon>Actinomycetota</taxon>
        <taxon>Actinomycetes</taxon>
        <taxon>Micromonosporales</taxon>
        <taxon>Micromonosporaceae</taxon>
        <taxon>Salinispora</taxon>
    </lineage>
</organism>
<evidence type="ECO:0000313" key="2">
    <source>
        <dbReference type="EMBL" id="ABV96529.1"/>
    </source>
</evidence>
<feature type="region of interest" description="Disordered" evidence="1">
    <location>
        <begin position="1"/>
        <end position="55"/>
    </location>
</feature>
<reference evidence="2" key="1">
    <citation type="submission" date="2007-10" db="EMBL/GenBank/DDBJ databases">
        <title>Complete sequence of Salinispora arenicola CNS-205.</title>
        <authorList>
            <consortium name="US DOE Joint Genome Institute"/>
            <person name="Copeland A."/>
            <person name="Lucas S."/>
            <person name="Lapidus A."/>
            <person name="Barry K."/>
            <person name="Glavina del Rio T."/>
            <person name="Dalin E."/>
            <person name="Tice H."/>
            <person name="Pitluck S."/>
            <person name="Foster B."/>
            <person name="Schmutz J."/>
            <person name="Larimer F."/>
            <person name="Land M."/>
            <person name="Hauser L."/>
            <person name="Kyrpides N."/>
            <person name="Ivanova N."/>
            <person name="Jensen P.R."/>
            <person name="Moore B.S."/>
            <person name="Penn K."/>
            <person name="Jenkins C."/>
            <person name="Udwary D."/>
            <person name="Xiang L."/>
            <person name="Gontang E."/>
            <person name="Richardson P."/>
        </authorList>
    </citation>
    <scope>NUCLEOTIDE SEQUENCE [LARGE SCALE GENOMIC DNA]</scope>
    <source>
        <strain evidence="2">CNS-205</strain>
    </source>
</reference>
<sequence length="113" mass="11593">MDATSADRHPAYLRPLPAVTAKEGVAAGRPNVASSHGRRSTKADRSASQRAGSCGGYLPTIIPVPLEASMNSLLAVSNDPFELDVQIVTEGPVAAALLADTDDGCDTVKGSDC</sequence>
<feature type="compositionally biased region" description="Basic and acidic residues" evidence="1">
    <location>
        <begin position="1"/>
        <end position="10"/>
    </location>
</feature>
<name>A8M159_SALAI</name>